<reference evidence="2 3" key="1">
    <citation type="submission" date="2024-01" db="EMBL/GenBank/DDBJ databases">
        <title>The genomes of 5 underutilized Papilionoideae crops provide insights into root nodulation and disease resistanc.</title>
        <authorList>
            <person name="Jiang F."/>
        </authorList>
    </citation>
    <scope>NUCLEOTIDE SEQUENCE [LARGE SCALE GENOMIC DNA]</scope>
    <source>
        <strain evidence="2">JINMINGXINNONG_FW02</strain>
        <tissue evidence="2">Leaves</tissue>
    </source>
</reference>
<evidence type="ECO:0000256" key="1">
    <source>
        <dbReference type="SAM" id="MobiDB-lite"/>
    </source>
</evidence>
<gene>
    <name evidence="2" type="ORF">VNO80_23152</name>
</gene>
<comment type="caution">
    <text evidence="2">The sequence shown here is derived from an EMBL/GenBank/DDBJ whole genome shotgun (WGS) entry which is preliminary data.</text>
</comment>
<evidence type="ECO:0000313" key="2">
    <source>
        <dbReference type="EMBL" id="KAK7348591.1"/>
    </source>
</evidence>
<name>A0AAN9QVK8_PHACN</name>
<accession>A0AAN9QVK8</accession>
<evidence type="ECO:0000313" key="3">
    <source>
        <dbReference type="Proteomes" id="UP001374584"/>
    </source>
</evidence>
<proteinExistence type="predicted"/>
<keyword evidence="3" id="KW-1185">Reference proteome</keyword>
<organism evidence="2 3">
    <name type="scientific">Phaseolus coccineus</name>
    <name type="common">Scarlet runner bean</name>
    <name type="synonym">Phaseolus multiflorus</name>
    <dbReference type="NCBI Taxonomy" id="3886"/>
    <lineage>
        <taxon>Eukaryota</taxon>
        <taxon>Viridiplantae</taxon>
        <taxon>Streptophyta</taxon>
        <taxon>Embryophyta</taxon>
        <taxon>Tracheophyta</taxon>
        <taxon>Spermatophyta</taxon>
        <taxon>Magnoliopsida</taxon>
        <taxon>eudicotyledons</taxon>
        <taxon>Gunneridae</taxon>
        <taxon>Pentapetalae</taxon>
        <taxon>rosids</taxon>
        <taxon>fabids</taxon>
        <taxon>Fabales</taxon>
        <taxon>Fabaceae</taxon>
        <taxon>Papilionoideae</taxon>
        <taxon>50 kb inversion clade</taxon>
        <taxon>NPAAA clade</taxon>
        <taxon>indigoferoid/millettioid clade</taxon>
        <taxon>Phaseoleae</taxon>
        <taxon>Phaseolus</taxon>
    </lineage>
</organism>
<feature type="region of interest" description="Disordered" evidence="1">
    <location>
        <begin position="58"/>
        <end position="80"/>
    </location>
</feature>
<protein>
    <submittedName>
        <fullName evidence="2">Uncharacterized protein</fullName>
    </submittedName>
</protein>
<sequence length="263" mass="29208">MSITQLITDALELVNLGIETCFAVVIFDKASFESFIGRFKEIGLLDSRGSSNNRHAVEENGITQNWSRRNSKRQPTFDESESSFWGKHRKDLIYRACIVSENGEFMWTWGYLKDEFGSASEPGLNLKLNTRAVTPPPQPPPLPGAHIKSIPPPHCSGFEDICSTRKSLLPGLTFQEFSPSFIGGNSSIVSWLLKFLFVLSASKAEVEEAIDEGEEEAKEDTEKLETAIVTVAAVERVCQRLPVTAVIAEETRCIQKLNPNSVN</sequence>
<dbReference type="EMBL" id="JAYMYR010000008">
    <property type="protein sequence ID" value="KAK7348591.1"/>
    <property type="molecule type" value="Genomic_DNA"/>
</dbReference>
<dbReference type="AlphaFoldDB" id="A0AAN9QVK8"/>
<dbReference type="Proteomes" id="UP001374584">
    <property type="component" value="Unassembled WGS sequence"/>
</dbReference>